<dbReference type="GO" id="GO:0005741">
    <property type="term" value="C:mitochondrial outer membrane"/>
    <property type="evidence" value="ECO:0007669"/>
    <property type="project" value="UniProtKB-SubCell"/>
</dbReference>
<evidence type="ECO:0000313" key="13">
    <source>
        <dbReference type="EMBL" id="CAF0951849.1"/>
    </source>
</evidence>
<evidence type="ECO:0000256" key="3">
    <source>
        <dbReference type="ARBA" id="ARBA00016229"/>
    </source>
</evidence>
<evidence type="ECO:0000256" key="4">
    <source>
        <dbReference type="ARBA" id="ARBA00022448"/>
    </source>
</evidence>
<dbReference type="PANTHER" id="PTHR12504">
    <property type="entry name" value="MITOCHONDRIAL IMPORT RECEPTOR SUBUNIT TOM22"/>
    <property type="match status" value="1"/>
</dbReference>
<keyword evidence="12" id="KW-0675">Receptor</keyword>
<evidence type="ECO:0000256" key="10">
    <source>
        <dbReference type="ARBA" id="ARBA00023128"/>
    </source>
</evidence>
<evidence type="ECO:0000256" key="12">
    <source>
        <dbReference type="ARBA" id="ARBA00023170"/>
    </source>
</evidence>
<evidence type="ECO:0000313" key="15">
    <source>
        <dbReference type="Proteomes" id="UP000663836"/>
    </source>
</evidence>
<keyword evidence="8" id="KW-1133">Transmembrane helix</keyword>
<keyword evidence="6" id="KW-1000">Mitochondrion outer membrane</keyword>
<dbReference type="Proteomes" id="UP000663864">
    <property type="component" value="Unassembled WGS sequence"/>
</dbReference>
<evidence type="ECO:0000256" key="9">
    <source>
        <dbReference type="ARBA" id="ARBA00023010"/>
    </source>
</evidence>
<evidence type="ECO:0000256" key="2">
    <source>
        <dbReference type="ARBA" id="ARBA00009874"/>
    </source>
</evidence>
<accession>A0A818UBU8</accession>
<sequence>MNEEILRELLTAQEGIEFAPTAEMMMMNSAAVNDNDSLDLEIQGMIQQQQDRIVRANPPVVTSTRTDRDDDDDDLLLEDETMLERIIALKEMFPESVQNAVGTLNRTVLNTTKSAYSKGRTATWWLTSTMCVLVFPILIHKELLQVAEQISREQRSILLGPQAATGAISGGAF</sequence>
<dbReference type="EMBL" id="CAJNOT010000354">
    <property type="protein sequence ID" value="CAF0951849.1"/>
    <property type="molecule type" value="Genomic_DNA"/>
</dbReference>
<dbReference type="CDD" id="cd22884">
    <property type="entry name" value="TOM22"/>
    <property type="match status" value="1"/>
</dbReference>
<proteinExistence type="inferred from homology"/>
<evidence type="ECO:0000256" key="11">
    <source>
        <dbReference type="ARBA" id="ARBA00023136"/>
    </source>
</evidence>
<evidence type="ECO:0000256" key="7">
    <source>
        <dbReference type="ARBA" id="ARBA00022927"/>
    </source>
</evidence>
<evidence type="ECO:0000256" key="8">
    <source>
        <dbReference type="ARBA" id="ARBA00022989"/>
    </source>
</evidence>
<dbReference type="PANTHER" id="PTHR12504:SF0">
    <property type="entry name" value="MITOCHONDRIAL IMPORT RECEPTOR SUBUNIT TOM22 HOMOLOG"/>
    <property type="match status" value="1"/>
</dbReference>
<gene>
    <name evidence="14" type="ORF">JBS370_LOCUS8861</name>
    <name evidence="13" type="ORF">ZHD862_LOCUS10054</name>
</gene>
<dbReference type="Proteomes" id="UP000663836">
    <property type="component" value="Unassembled WGS sequence"/>
</dbReference>
<evidence type="ECO:0000256" key="6">
    <source>
        <dbReference type="ARBA" id="ARBA00022787"/>
    </source>
</evidence>
<comment type="subcellular location">
    <subcellularLocation>
        <location evidence="1">Mitochondrion outer membrane</location>
        <topology evidence="1">Single-pass membrane protein</topology>
    </subcellularLocation>
</comment>
<keyword evidence="7" id="KW-0653">Protein transport</keyword>
<comment type="caution">
    <text evidence="14">The sequence shown here is derived from an EMBL/GenBank/DDBJ whole genome shotgun (WGS) entry which is preliminary data.</text>
</comment>
<protein>
    <recommendedName>
        <fullName evidence="3">Mitochondrial import receptor subunit TOM22 homolog</fullName>
    </recommendedName>
</protein>
<dbReference type="GO" id="GO:0006886">
    <property type="term" value="P:intracellular protein transport"/>
    <property type="evidence" value="ECO:0007669"/>
    <property type="project" value="InterPro"/>
</dbReference>
<dbReference type="Pfam" id="PF04281">
    <property type="entry name" value="Tom22"/>
    <property type="match status" value="1"/>
</dbReference>
<evidence type="ECO:0000256" key="5">
    <source>
        <dbReference type="ARBA" id="ARBA00022692"/>
    </source>
</evidence>
<comment type="similarity">
    <text evidence="2">Belongs to the Tom22 family.</text>
</comment>
<dbReference type="InterPro" id="IPR005683">
    <property type="entry name" value="Tom22"/>
</dbReference>
<dbReference type="AlphaFoldDB" id="A0A818UBU8"/>
<reference evidence="14" key="1">
    <citation type="submission" date="2021-02" db="EMBL/GenBank/DDBJ databases">
        <authorList>
            <person name="Nowell W R."/>
        </authorList>
    </citation>
    <scope>NUCLEOTIDE SEQUENCE</scope>
</reference>
<keyword evidence="5" id="KW-0812">Transmembrane</keyword>
<evidence type="ECO:0000256" key="1">
    <source>
        <dbReference type="ARBA" id="ARBA00004572"/>
    </source>
</evidence>
<name>A0A818UBU8_9BILA</name>
<organism evidence="14 15">
    <name type="scientific">Rotaria sordida</name>
    <dbReference type="NCBI Taxonomy" id="392033"/>
    <lineage>
        <taxon>Eukaryota</taxon>
        <taxon>Metazoa</taxon>
        <taxon>Spiralia</taxon>
        <taxon>Gnathifera</taxon>
        <taxon>Rotifera</taxon>
        <taxon>Eurotatoria</taxon>
        <taxon>Bdelloidea</taxon>
        <taxon>Philodinida</taxon>
        <taxon>Philodinidae</taxon>
        <taxon>Rotaria</taxon>
    </lineage>
</organism>
<dbReference type="EMBL" id="CAJOBD010000576">
    <property type="protein sequence ID" value="CAF3691199.1"/>
    <property type="molecule type" value="Genomic_DNA"/>
</dbReference>
<keyword evidence="10" id="KW-0496">Mitochondrion</keyword>
<keyword evidence="4" id="KW-0813">Transport</keyword>
<evidence type="ECO:0000313" key="14">
    <source>
        <dbReference type="EMBL" id="CAF3691199.1"/>
    </source>
</evidence>
<keyword evidence="9" id="KW-0811">Translocation</keyword>
<keyword evidence="11" id="KW-0472">Membrane</keyword>